<protein>
    <recommendedName>
        <fullName evidence="4">Inhibitor I9 domain-containing protein</fullName>
    </recommendedName>
</protein>
<evidence type="ECO:0000256" key="2">
    <source>
        <dbReference type="ARBA" id="ARBA00011073"/>
    </source>
</evidence>
<dbReference type="InterPro" id="IPR010259">
    <property type="entry name" value="S8pro/Inhibitor_I9"/>
</dbReference>
<dbReference type="PANTHER" id="PTHR10795">
    <property type="entry name" value="PROPROTEIN CONVERTASE SUBTILISIN/KEXIN"/>
    <property type="match status" value="1"/>
</dbReference>
<organism evidence="5">
    <name type="scientific">Fagus sylvatica</name>
    <name type="common">Beechnut</name>
    <dbReference type="NCBI Taxonomy" id="28930"/>
    <lineage>
        <taxon>Eukaryota</taxon>
        <taxon>Viridiplantae</taxon>
        <taxon>Streptophyta</taxon>
        <taxon>Embryophyta</taxon>
        <taxon>Tracheophyta</taxon>
        <taxon>Spermatophyta</taxon>
        <taxon>Magnoliopsida</taxon>
        <taxon>eudicotyledons</taxon>
        <taxon>Gunneridae</taxon>
        <taxon>Pentapetalae</taxon>
        <taxon>rosids</taxon>
        <taxon>fabids</taxon>
        <taxon>Fagales</taxon>
        <taxon>Fagaceae</taxon>
        <taxon>Fagus</taxon>
    </lineage>
</organism>
<dbReference type="InterPro" id="IPR037045">
    <property type="entry name" value="S8pro/Inhibitor_I9_sf"/>
</dbReference>
<dbReference type="Gene3D" id="3.30.70.80">
    <property type="entry name" value="Peptidase S8 propeptide/proteinase inhibitor I9"/>
    <property type="match status" value="1"/>
</dbReference>
<dbReference type="GO" id="GO:0005576">
    <property type="term" value="C:extracellular region"/>
    <property type="evidence" value="ECO:0007669"/>
    <property type="project" value="UniProtKB-SubCell"/>
</dbReference>
<reference evidence="5" key="1">
    <citation type="submission" date="2018-02" db="EMBL/GenBank/DDBJ databases">
        <authorList>
            <person name="Cohen D.B."/>
            <person name="Kent A.D."/>
        </authorList>
    </citation>
    <scope>NUCLEOTIDE SEQUENCE</scope>
</reference>
<dbReference type="InterPro" id="IPR045051">
    <property type="entry name" value="SBT"/>
</dbReference>
<comment type="subcellular location">
    <subcellularLocation>
        <location evidence="1">Secreted</location>
    </subcellularLocation>
</comment>
<evidence type="ECO:0000256" key="1">
    <source>
        <dbReference type="ARBA" id="ARBA00004613"/>
    </source>
</evidence>
<evidence type="ECO:0000313" key="5">
    <source>
        <dbReference type="EMBL" id="SPC89430.1"/>
    </source>
</evidence>
<comment type="similarity">
    <text evidence="2">Belongs to the peptidase S8 family.</text>
</comment>
<dbReference type="GO" id="GO:0004252">
    <property type="term" value="F:serine-type endopeptidase activity"/>
    <property type="evidence" value="ECO:0007669"/>
    <property type="project" value="InterPro"/>
</dbReference>
<dbReference type="Pfam" id="PF05922">
    <property type="entry name" value="Inhibitor_I9"/>
    <property type="match status" value="1"/>
</dbReference>
<accession>A0A2N9FQQ2</accession>
<dbReference type="GO" id="GO:0006508">
    <property type="term" value="P:proteolysis"/>
    <property type="evidence" value="ECO:0007669"/>
    <property type="project" value="InterPro"/>
</dbReference>
<dbReference type="Gene3D" id="3.40.50.200">
    <property type="entry name" value="Peptidase S8/S53 domain"/>
    <property type="match status" value="1"/>
</dbReference>
<dbReference type="AlphaFoldDB" id="A0A2N9FQQ2"/>
<evidence type="ECO:0000259" key="4">
    <source>
        <dbReference type="Pfam" id="PF05922"/>
    </source>
</evidence>
<dbReference type="InterPro" id="IPR036852">
    <property type="entry name" value="Peptidase_S8/S53_dom_sf"/>
</dbReference>
<dbReference type="EMBL" id="OIVN01001068">
    <property type="protein sequence ID" value="SPC89430.1"/>
    <property type="molecule type" value="Genomic_DNA"/>
</dbReference>
<name>A0A2N9FQQ2_FAGSY</name>
<sequence>MAWKGSTSTAKESLIYSYGKSFNGFAAKLTDEVAKFSEMEGVISVLPTHKLKLHTTRSWDFMGFTKGRLGTPIEGDVIIGLLDTGIWPESESFNDLGLSSPPSKWKGICQGANFTCNK</sequence>
<evidence type="ECO:0000256" key="3">
    <source>
        <dbReference type="ARBA" id="ARBA00022729"/>
    </source>
</evidence>
<feature type="domain" description="Inhibitor I9" evidence="4">
    <location>
        <begin position="8"/>
        <end position="54"/>
    </location>
</feature>
<dbReference type="SUPFAM" id="SSF52743">
    <property type="entry name" value="Subtilisin-like"/>
    <property type="match status" value="1"/>
</dbReference>
<proteinExistence type="inferred from homology"/>
<keyword evidence="3" id="KW-0732">Signal</keyword>
<gene>
    <name evidence="5" type="ORF">FSB_LOCUS17312</name>
</gene>